<reference evidence="2" key="3">
    <citation type="journal article" date="2017" name="Nature">
        <title>Genome sequence of the progenitor of the wheat D genome Aegilops tauschii.</title>
        <authorList>
            <person name="Luo M.C."/>
            <person name="Gu Y.Q."/>
            <person name="Puiu D."/>
            <person name="Wang H."/>
            <person name="Twardziok S.O."/>
            <person name="Deal K.R."/>
            <person name="Huo N."/>
            <person name="Zhu T."/>
            <person name="Wang L."/>
            <person name="Wang Y."/>
            <person name="McGuire P.E."/>
            <person name="Liu S."/>
            <person name="Long H."/>
            <person name="Ramasamy R.K."/>
            <person name="Rodriguez J.C."/>
            <person name="Van S.L."/>
            <person name="Yuan L."/>
            <person name="Wang Z."/>
            <person name="Xia Z."/>
            <person name="Xiao L."/>
            <person name="Anderson O.D."/>
            <person name="Ouyang S."/>
            <person name="Liang Y."/>
            <person name="Zimin A.V."/>
            <person name="Pertea G."/>
            <person name="Qi P."/>
            <person name="Bennetzen J.L."/>
            <person name="Dai X."/>
            <person name="Dawson M.W."/>
            <person name="Muller H.G."/>
            <person name="Kugler K."/>
            <person name="Rivarola-Duarte L."/>
            <person name="Spannagl M."/>
            <person name="Mayer K.F.X."/>
            <person name="Lu F.H."/>
            <person name="Bevan M.W."/>
            <person name="Leroy P."/>
            <person name="Li P."/>
            <person name="You F.M."/>
            <person name="Sun Q."/>
            <person name="Liu Z."/>
            <person name="Lyons E."/>
            <person name="Wicker T."/>
            <person name="Salzberg S.L."/>
            <person name="Devos K.M."/>
            <person name="Dvorak J."/>
        </authorList>
    </citation>
    <scope>NUCLEOTIDE SEQUENCE [LARGE SCALE GENOMIC DNA]</scope>
    <source>
        <strain evidence="2">cv. AL8/78</strain>
    </source>
</reference>
<dbReference type="AlphaFoldDB" id="A0A453KAG0"/>
<evidence type="ECO:0000313" key="3">
    <source>
        <dbReference type="Proteomes" id="UP000015105"/>
    </source>
</evidence>
<proteinExistence type="predicted"/>
<keyword evidence="1" id="KW-0472">Membrane</keyword>
<reference evidence="3" key="2">
    <citation type="journal article" date="2017" name="Nat. Plants">
        <title>The Aegilops tauschii genome reveals multiple impacts of transposons.</title>
        <authorList>
            <person name="Zhao G."/>
            <person name="Zou C."/>
            <person name="Li K."/>
            <person name="Wang K."/>
            <person name="Li T."/>
            <person name="Gao L."/>
            <person name="Zhang X."/>
            <person name="Wang H."/>
            <person name="Yang Z."/>
            <person name="Liu X."/>
            <person name="Jiang W."/>
            <person name="Mao L."/>
            <person name="Kong X."/>
            <person name="Jiao Y."/>
            <person name="Jia J."/>
        </authorList>
    </citation>
    <scope>NUCLEOTIDE SEQUENCE [LARGE SCALE GENOMIC DNA]</scope>
    <source>
        <strain evidence="3">cv. AL8/78</strain>
    </source>
</reference>
<sequence length="100" mass="11186">FFSLLASISYATATFIARAPNGHHTPPLTSSLAPPRWFAQTTKINRRKTPLIVVAVVIFSASGCSLDLHLWRRSHLLRSYLGSLRFSRRLLASSREAPRP</sequence>
<keyword evidence="1" id="KW-1133">Transmembrane helix</keyword>
<dbReference type="Gramene" id="AET5Gv20354200.2">
    <property type="protein sequence ID" value="AET5Gv20354200.2"/>
    <property type="gene ID" value="AET5Gv20354200"/>
</dbReference>
<reference evidence="2" key="5">
    <citation type="journal article" date="2021" name="G3 (Bethesda)">
        <title>Aegilops tauschii genome assembly Aet v5.0 features greater sequence contiguity and improved annotation.</title>
        <authorList>
            <person name="Wang L."/>
            <person name="Zhu T."/>
            <person name="Rodriguez J.C."/>
            <person name="Deal K.R."/>
            <person name="Dubcovsky J."/>
            <person name="McGuire P.E."/>
            <person name="Lux T."/>
            <person name="Spannagl M."/>
            <person name="Mayer K.F.X."/>
            <person name="Baldrich P."/>
            <person name="Meyers B.C."/>
            <person name="Huo N."/>
            <person name="Gu Y.Q."/>
            <person name="Zhou H."/>
            <person name="Devos K.M."/>
            <person name="Bennetzen J.L."/>
            <person name="Unver T."/>
            <person name="Budak H."/>
            <person name="Gulick P.J."/>
            <person name="Galiba G."/>
            <person name="Kalapos B."/>
            <person name="Nelson D.R."/>
            <person name="Li P."/>
            <person name="You F.M."/>
            <person name="Luo M.C."/>
            <person name="Dvorak J."/>
        </authorList>
    </citation>
    <scope>NUCLEOTIDE SEQUENCE [LARGE SCALE GENOMIC DNA]</scope>
    <source>
        <strain evidence="2">cv. AL8/78</strain>
    </source>
</reference>
<reference evidence="2" key="4">
    <citation type="submission" date="2019-03" db="UniProtKB">
        <authorList>
            <consortium name="EnsemblPlants"/>
        </authorList>
    </citation>
    <scope>IDENTIFICATION</scope>
</reference>
<feature type="transmembrane region" description="Helical" evidence="1">
    <location>
        <begin position="51"/>
        <end position="71"/>
    </location>
</feature>
<keyword evidence="1" id="KW-0812">Transmembrane</keyword>
<name>A0A453KAG0_AEGTS</name>
<dbReference type="EnsemblPlants" id="AET5Gv20354200.2">
    <property type="protein sequence ID" value="AET5Gv20354200.2"/>
    <property type="gene ID" value="AET5Gv20354200"/>
</dbReference>
<keyword evidence="3" id="KW-1185">Reference proteome</keyword>
<protein>
    <submittedName>
        <fullName evidence="2">Uncharacterized protein</fullName>
    </submittedName>
</protein>
<accession>A0A453KAG0</accession>
<dbReference type="Proteomes" id="UP000015105">
    <property type="component" value="Chromosome 5D"/>
</dbReference>
<evidence type="ECO:0000313" key="2">
    <source>
        <dbReference type="EnsemblPlants" id="AET5Gv20354200.2"/>
    </source>
</evidence>
<evidence type="ECO:0000256" key="1">
    <source>
        <dbReference type="SAM" id="Phobius"/>
    </source>
</evidence>
<organism evidence="2 3">
    <name type="scientific">Aegilops tauschii subsp. strangulata</name>
    <name type="common">Goatgrass</name>
    <dbReference type="NCBI Taxonomy" id="200361"/>
    <lineage>
        <taxon>Eukaryota</taxon>
        <taxon>Viridiplantae</taxon>
        <taxon>Streptophyta</taxon>
        <taxon>Embryophyta</taxon>
        <taxon>Tracheophyta</taxon>
        <taxon>Spermatophyta</taxon>
        <taxon>Magnoliopsida</taxon>
        <taxon>Liliopsida</taxon>
        <taxon>Poales</taxon>
        <taxon>Poaceae</taxon>
        <taxon>BOP clade</taxon>
        <taxon>Pooideae</taxon>
        <taxon>Triticodae</taxon>
        <taxon>Triticeae</taxon>
        <taxon>Triticinae</taxon>
        <taxon>Aegilops</taxon>
    </lineage>
</organism>
<reference evidence="3" key="1">
    <citation type="journal article" date="2014" name="Science">
        <title>Ancient hybridizations among the ancestral genomes of bread wheat.</title>
        <authorList>
            <consortium name="International Wheat Genome Sequencing Consortium,"/>
            <person name="Marcussen T."/>
            <person name="Sandve S.R."/>
            <person name="Heier L."/>
            <person name="Spannagl M."/>
            <person name="Pfeifer M."/>
            <person name="Jakobsen K.S."/>
            <person name="Wulff B.B."/>
            <person name="Steuernagel B."/>
            <person name="Mayer K.F."/>
            <person name="Olsen O.A."/>
        </authorList>
    </citation>
    <scope>NUCLEOTIDE SEQUENCE [LARGE SCALE GENOMIC DNA]</scope>
    <source>
        <strain evidence="3">cv. AL8/78</strain>
    </source>
</reference>